<gene>
    <name evidence="2" type="ORF">GCM10023165_51980</name>
</gene>
<keyword evidence="1" id="KW-0812">Transmembrane</keyword>
<dbReference type="Proteomes" id="UP001500975">
    <property type="component" value="Unassembled WGS sequence"/>
</dbReference>
<evidence type="ECO:0000313" key="2">
    <source>
        <dbReference type="EMBL" id="GAA4357718.1"/>
    </source>
</evidence>
<dbReference type="EMBL" id="BAABGJ010000081">
    <property type="protein sequence ID" value="GAA4357718.1"/>
    <property type="molecule type" value="Genomic_DNA"/>
</dbReference>
<accession>A0ABP8IFG2</accession>
<dbReference type="RefSeq" id="WP_345541643.1">
    <property type="nucleotide sequence ID" value="NZ_BAABGJ010000081.1"/>
</dbReference>
<comment type="caution">
    <text evidence="2">The sequence shown here is derived from an EMBL/GenBank/DDBJ whole genome shotgun (WGS) entry which is preliminary data.</text>
</comment>
<keyword evidence="1" id="KW-1133">Transmembrane helix</keyword>
<reference evidence="3" key="1">
    <citation type="journal article" date="2019" name="Int. J. Syst. Evol. Microbiol.">
        <title>The Global Catalogue of Microorganisms (GCM) 10K type strain sequencing project: providing services to taxonomists for standard genome sequencing and annotation.</title>
        <authorList>
            <consortium name="The Broad Institute Genomics Platform"/>
            <consortium name="The Broad Institute Genome Sequencing Center for Infectious Disease"/>
            <person name="Wu L."/>
            <person name="Ma J."/>
        </authorList>
    </citation>
    <scope>NUCLEOTIDE SEQUENCE [LARGE SCALE GENOMIC DNA]</scope>
    <source>
        <strain evidence="3">JCM 17804</strain>
    </source>
</reference>
<evidence type="ECO:0000256" key="1">
    <source>
        <dbReference type="SAM" id="Phobius"/>
    </source>
</evidence>
<evidence type="ECO:0000313" key="3">
    <source>
        <dbReference type="Proteomes" id="UP001500975"/>
    </source>
</evidence>
<keyword evidence="1" id="KW-0472">Membrane</keyword>
<name>A0ABP8IFG2_9BURK</name>
<protein>
    <submittedName>
        <fullName evidence="2">Uncharacterized protein</fullName>
    </submittedName>
</protein>
<proteinExistence type="predicted"/>
<feature type="transmembrane region" description="Helical" evidence="1">
    <location>
        <begin position="88"/>
        <end position="108"/>
    </location>
</feature>
<organism evidence="2 3">
    <name type="scientific">Variovorax defluvii</name>
    <dbReference type="NCBI Taxonomy" id="913761"/>
    <lineage>
        <taxon>Bacteria</taxon>
        <taxon>Pseudomonadati</taxon>
        <taxon>Pseudomonadota</taxon>
        <taxon>Betaproteobacteria</taxon>
        <taxon>Burkholderiales</taxon>
        <taxon>Comamonadaceae</taxon>
        <taxon>Variovorax</taxon>
    </lineage>
</organism>
<sequence length="109" mass="11544">MTTTSIGNTLSSQELAFGNLIDIAMLRTGAVSAEVCEACSTINLGASRFCKGCNHKLPAYYVAELDDNSIANPGTGVVRHGWARAWDLAAFWVVINSLAGATVLVPWIS</sequence>
<keyword evidence="3" id="KW-1185">Reference proteome</keyword>